<feature type="region of interest" description="Disordered" evidence="5">
    <location>
        <begin position="89"/>
        <end position="195"/>
    </location>
</feature>
<proteinExistence type="inferred from homology"/>
<gene>
    <name evidence="8" type="ORF">FYJ58_10565</name>
</gene>
<evidence type="ECO:0000256" key="3">
    <source>
        <dbReference type="ARBA" id="ARBA00022801"/>
    </source>
</evidence>
<keyword evidence="6" id="KW-0472">Membrane</keyword>
<dbReference type="PROSITE" id="PS51935">
    <property type="entry name" value="NLPC_P60"/>
    <property type="match status" value="1"/>
</dbReference>
<reference evidence="8 9" key="1">
    <citation type="submission" date="2019-08" db="EMBL/GenBank/DDBJ databases">
        <title>In-depth cultivation of the pig gut microbiome towards novel bacterial diversity and tailored functional studies.</title>
        <authorList>
            <person name="Wylensek D."/>
            <person name="Hitch T.C.A."/>
            <person name="Clavel T."/>
        </authorList>
    </citation>
    <scope>NUCLEOTIDE SEQUENCE [LARGE SCALE GENOMIC DNA]</scope>
    <source>
        <strain evidence="8 9">WCA-693-APC-MOT-I</strain>
    </source>
</reference>
<dbReference type="Proteomes" id="UP000482209">
    <property type="component" value="Unassembled WGS sequence"/>
</dbReference>
<keyword evidence="3" id="KW-0378">Hydrolase</keyword>
<keyword evidence="6" id="KW-0812">Transmembrane</keyword>
<dbReference type="InterPro" id="IPR038765">
    <property type="entry name" value="Papain-like_cys_pep_sf"/>
</dbReference>
<keyword evidence="9" id="KW-1185">Reference proteome</keyword>
<feature type="transmembrane region" description="Helical" evidence="6">
    <location>
        <begin position="253"/>
        <end position="279"/>
    </location>
</feature>
<evidence type="ECO:0000259" key="7">
    <source>
        <dbReference type="PROSITE" id="PS51935"/>
    </source>
</evidence>
<dbReference type="GO" id="GO:0008234">
    <property type="term" value="F:cysteine-type peptidase activity"/>
    <property type="evidence" value="ECO:0007669"/>
    <property type="project" value="UniProtKB-KW"/>
</dbReference>
<feature type="compositionally biased region" description="Basic and acidic residues" evidence="5">
    <location>
        <begin position="89"/>
        <end position="102"/>
    </location>
</feature>
<evidence type="ECO:0000256" key="2">
    <source>
        <dbReference type="ARBA" id="ARBA00022670"/>
    </source>
</evidence>
<comment type="similarity">
    <text evidence="1">Belongs to the peptidase C40 family.</text>
</comment>
<dbReference type="AlphaFoldDB" id="A0A6L5XZM4"/>
<dbReference type="PANTHER" id="PTHR47359:SF3">
    <property type="entry name" value="NLP_P60 DOMAIN-CONTAINING PROTEIN-RELATED"/>
    <property type="match status" value="1"/>
</dbReference>
<name>A0A6L5XZM4_9FIRM</name>
<feature type="compositionally biased region" description="Basic and acidic residues" evidence="5">
    <location>
        <begin position="114"/>
        <end position="130"/>
    </location>
</feature>
<evidence type="ECO:0000256" key="5">
    <source>
        <dbReference type="SAM" id="MobiDB-lite"/>
    </source>
</evidence>
<evidence type="ECO:0000256" key="1">
    <source>
        <dbReference type="ARBA" id="ARBA00007074"/>
    </source>
</evidence>
<dbReference type="InterPro" id="IPR000064">
    <property type="entry name" value="NLP_P60_dom"/>
</dbReference>
<dbReference type="EMBL" id="VUMT01000016">
    <property type="protein sequence ID" value="MSS64310.1"/>
    <property type="molecule type" value="Genomic_DNA"/>
</dbReference>
<dbReference type="InterPro" id="IPR051794">
    <property type="entry name" value="PG_Endopeptidase_C40"/>
</dbReference>
<dbReference type="GO" id="GO:0006508">
    <property type="term" value="P:proteolysis"/>
    <property type="evidence" value="ECO:0007669"/>
    <property type="project" value="UniProtKB-KW"/>
</dbReference>
<feature type="domain" description="NlpC/P60" evidence="7">
    <location>
        <begin position="326"/>
        <end position="460"/>
    </location>
</feature>
<comment type="caution">
    <text evidence="8">The sequence shown here is derived from an EMBL/GenBank/DDBJ whole genome shotgun (WGS) entry which is preliminary data.</text>
</comment>
<protein>
    <submittedName>
        <fullName evidence="8">NlpC/P60 family protein</fullName>
    </submittedName>
</protein>
<keyword evidence="2" id="KW-0645">Protease</keyword>
<dbReference type="Pfam" id="PF00877">
    <property type="entry name" value="NLPC_P60"/>
    <property type="match status" value="1"/>
</dbReference>
<sequence length="460" mass="51151">MKFTALLIRMEVEAMGFKESKVAFSSKNNFTDDMKRFVVDEAARFTTDSNEAASASLDEMAEKAVRFSAEKNKRSVSEQKQIIAEIKDKKKELKEKSIHPSEGEVSGNPSYYQEKVDVSHSRSLSDENARLESSNTKPDKVSFEEKEEVSEKTFSRDSEDRFSDDSKFDKEAKKKDLDKKQDLAKKEKAKEQKKAASKTSVATLLRAKKDMSNDLVNDKSTGNAFADGVSGLLKTFVDFINPMRWVKSLMAKLAAIVAPYLAIFMVIATVVMIIVMFIFSVLQPLKAVSDAITGFLSFFSSEPDVFINSYMTDDEINDIVDSITCDETQEKVVRYALSKVGYPYSQANRTSGSAYDCSSLAYYAWNDAGTDISYGSGYPPTAAEGARVLNEKGKTLDTMDLKPGDLIYYGGSSNGRYMGIYHVAIYIGNGYAVEALNESNGVVYQKLRTKNAIMVARPNK</sequence>
<accession>A0A6L5XZM4</accession>
<feature type="compositionally biased region" description="Basic and acidic residues" evidence="5">
    <location>
        <begin position="137"/>
        <end position="194"/>
    </location>
</feature>
<evidence type="ECO:0000313" key="8">
    <source>
        <dbReference type="EMBL" id="MSS64310.1"/>
    </source>
</evidence>
<keyword evidence="6" id="KW-1133">Transmembrane helix</keyword>
<dbReference type="Gene3D" id="3.90.1720.10">
    <property type="entry name" value="endopeptidase domain like (from Nostoc punctiforme)"/>
    <property type="match status" value="1"/>
</dbReference>
<evidence type="ECO:0000256" key="6">
    <source>
        <dbReference type="SAM" id="Phobius"/>
    </source>
</evidence>
<dbReference type="PANTHER" id="PTHR47359">
    <property type="entry name" value="PEPTIDOGLYCAN DL-ENDOPEPTIDASE CWLO"/>
    <property type="match status" value="1"/>
</dbReference>
<evidence type="ECO:0000256" key="4">
    <source>
        <dbReference type="ARBA" id="ARBA00022807"/>
    </source>
</evidence>
<organism evidence="8 9">
    <name type="scientific">Velocimicrobium porci</name>
    <dbReference type="NCBI Taxonomy" id="2606634"/>
    <lineage>
        <taxon>Bacteria</taxon>
        <taxon>Bacillati</taxon>
        <taxon>Bacillota</taxon>
        <taxon>Clostridia</taxon>
        <taxon>Lachnospirales</taxon>
        <taxon>Lachnospiraceae</taxon>
        <taxon>Velocimicrobium</taxon>
    </lineage>
</organism>
<keyword evidence="4" id="KW-0788">Thiol protease</keyword>
<evidence type="ECO:0000313" key="9">
    <source>
        <dbReference type="Proteomes" id="UP000482209"/>
    </source>
</evidence>
<dbReference type="SUPFAM" id="SSF54001">
    <property type="entry name" value="Cysteine proteinases"/>
    <property type="match status" value="1"/>
</dbReference>